<gene>
    <name evidence="2" type="ORF">V6617_10945</name>
</gene>
<reference evidence="2 3" key="1">
    <citation type="submission" date="2024-02" db="EMBL/GenBank/DDBJ databases">
        <title>Complete genome sequence of Pelagibacterium nitratireducens ZH15.</title>
        <authorList>
            <person name="Zhao L.H."/>
        </authorList>
    </citation>
    <scope>NUCLEOTIDE SEQUENCE [LARGE SCALE GENOMIC DNA]</scope>
    <source>
        <strain evidence="2 3">ZH15</strain>
    </source>
</reference>
<dbReference type="Proteomes" id="UP001369958">
    <property type="component" value="Chromosome"/>
</dbReference>
<feature type="chain" id="PRO_5046999969" evidence="1">
    <location>
        <begin position="23"/>
        <end position="189"/>
    </location>
</feature>
<keyword evidence="3" id="KW-1185">Reference proteome</keyword>
<evidence type="ECO:0000313" key="2">
    <source>
        <dbReference type="EMBL" id="WWT31543.1"/>
    </source>
</evidence>
<dbReference type="EMBL" id="CP146275">
    <property type="protein sequence ID" value="WWT31543.1"/>
    <property type="molecule type" value="Genomic_DNA"/>
</dbReference>
<organism evidence="2 3">
    <name type="scientific">Pelagibacterium nitratireducens</name>
    <dbReference type="NCBI Taxonomy" id="1046114"/>
    <lineage>
        <taxon>Bacteria</taxon>
        <taxon>Pseudomonadati</taxon>
        <taxon>Pseudomonadota</taxon>
        <taxon>Alphaproteobacteria</taxon>
        <taxon>Hyphomicrobiales</taxon>
        <taxon>Devosiaceae</taxon>
        <taxon>Pelagibacterium</taxon>
    </lineage>
</organism>
<sequence>MKNIVAISMAAVTAFSPLTSFANDEFATVEASQYYEGLLITTSLYAVGQQEPVDGTYSFEGLSLANGRTVPIRINVPVELGLSQDLPDQLRVEDVELALVDQFAFETDSAFVHKYFYSSADGSESNIVLTDDPIPLAVWLLVAGAAAISAPIAACLYADATSDGNEQQILEGEVTVGEEGIRIGVSCEF</sequence>
<name>A0ABZ2HY90_9HYPH</name>
<proteinExistence type="predicted"/>
<evidence type="ECO:0000313" key="3">
    <source>
        <dbReference type="Proteomes" id="UP001369958"/>
    </source>
</evidence>
<accession>A0ABZ2HY90</accession>
<keyword evidence="1" id="KW-0732">Signal</keyword>
<dbReference type="RefSeq" id="WP_338607010.1">
    <property type="nucleotide sequence ID" value="NZ_CP146275.1"/>
</dbReference>
<feature type="signal peptide" evidence="1">
    <location>
        <begin position="1"/>
        <end position="22"/>
    </location>
</feature>
<evidence type="ECO:0000256" key="1">
    <source>
        <dbReference type="SAM" id="SignalP"/>
    </source>
</evidence>
<protein>
    <submittedName>
        <fullName evidence="2">Uncharacterized protein</fullName>
    </submittedName>
</protein>